<dbReference type="EMBL" id="JBHSGN010000024">
    <property type="protein sequence ID" value="MFC4672665.1"/>
    <property type="molecule type" value="Genomic_DNA"/>
</dbReference>
<evidence type="ECO:0000313" key="2">
    <source>
        <dbReference type="Proteomes" id="UP001596023"/>
    </source>
</evidence>
<sequence length="274" mass="30775">MVAKKVEVKDTHPDREQSRREYQLLLAAFRRLLDIHENGAERKGAFEDIITLRASFLVGRVISGLGMDLDRALDILRNHHGSATGRRKQERGVLAAAVDNLVDFAAAQELQVFKELPGTRYADHTGSHEAVFEKYNLTYAAGENMDVLYAAGIAAWWMTVPENNYITFMTQGDERVRPWHLSHDGLTFLKRDFPPELIPPIEYGCRCFLVSGGVGPVHASLGKGKPVRNVNPVFRESLATGGRIFSPAHPYFMNLPDETASAVIKRIKQKMYVR</sequence>
<evidence type="ECO:0008006" key="3">
    <source>
        <dbReference type="Google" id="ProtNLM"/>
    </source>
</evidence>
<proteinExistence type="predicted"/>
<comment type="caution">
    <text evidence="1">The sequence shown here is derived from an EMBL/GenBank/DDBJ whole genome shotgun (WGS) entry which is preliminary data.</text>
</comment>
<reference evidence="2" key="1">
    <citation type="journal article" date="2019" name="Int. J. Syst. Evol. Microbiol.">
        <title>The Global Catalogue of Microorganisms (GCM) 10K type strain sequencing project: providing services to taxonomists for standard genome sequencing and annotation.</title>
        <authorList>
            <consortium name="The Broad Institute Genomics Platform"/>
            <consortium name="The Broad Institute Genome Sequencing Center for Infectious Disease"/>
            <person name="Wu L."/>
            <person name="Ma J."/>
        </authorList>
    </citation>
    <scope>NUCLEOTIDE SEQUENCE [LARGE SCALE GENOMIC DNA]</scope>
    <source>
        <strain evidence="2">CCUG 66188</strain>
    </source>
</reference>
<keyword evidence="2" id="KW-1185">Reference proteome</keyword>
<accession>A0ABV9KRT7</accession>
<protein>
    <recommendedName>
        <fullName evidence="3">Phage head morphogenesis domain-containing protein</fullName>
    </recommendedName>
</protein>
<gene>
    <name evidence="1" type="ORF">ACFO6W_03050</name>
</gene>
<name>A0ABV9KRT7_9BACT</name>
<dbReference type="Proteomes" id="UP001596023">
    <property type="component" value="Unassembled WGS sequence"/>
</dbReference>
<evidence type="ECO:0000313" key="1">
    <source>
        <dbReference type="EMBL" id="MFC4672665.1"/>
    </source>
</evidence>
<dbReference type="RefSeq" id="WP_379993857.1">
    <property type="nucleotide sequence ID" value="NZ_JBHSGN010000024.1"/>
</dbReference>
<organism evidence="1 2">
    <name type="scientific">Dysgonomonas termitidis</name>
    <dbReference type="NCBI Taxonomy" id="1516126"/>
    <lineage>
        <taxon>Bacteria</taxon>
        <taxon>Pseudomonadati</taxon>
        <taxon>Bacteroidota</taxon>
        <taxon>Bacteroidia</taxon>
        <taxon>Bacteroidales</taxon>
        <taxon>Dysgonomonadaceae</taxon>
        <taxon>Dysgonomonas</taxon>
    </lineage>
</organism>